<dbReference type="AlphaFoldDB" id="A0AAV4RRU2"/>
<reference evidence="1 2" key="1">
    <citation type="submission" date="2021-06" db="EMBL/GenBank/DDBJ databases">
        <title>Caerostris extrusa draft genome.</title>
        <authorList>
            <person name="Kono N."/>
            <person name="Arakawa K."/>
        </authorList>
    </citation>
    <scope>NUCLEOTIDE SEQUENCE [LARGE SCALE GENOMIC DNA]</scope>
</reference>
<accession>A0AAV4RRU2</accession>
<organism evidence="1 2">
    <name type="scientific">Caerostris extrusa</name>
    <name type="common">Bark spider</name>
    <name type="synonym">Caerostris bankana</name>
    <dbReference type="NCBI Taxonomy" id="172846"/>
    <lineage>
        <taxon>Eukaryota</taxon>
        <taxon>Metazoa</taxon>
        <taxon>Ecdysozoa</taxon>
        <taxon>Arthropoda</taxon>
        <taxon>Chelicerata</taxon>
        <taxon>Arachnida</taxon>
        <taxon>Araneae</taxon>
        <taxon>Araneomorphae</taxon>
        <taxon>Entelegynae</taxon>
        <taxon>Araneoidea</taxon>
        <taxon>Araneidae</taxon>
        <taxon>Caerostris</taxon>
    </lineage>
</organism>
<dbReference type="Proteomes" id="UP001054945">
    <property type="component" value="Unassembled WGS sequence"/>
</dbReference>
<proteinExistence type="predicted"/>
<comment type="caution">
    <text evidence="1">The sequence shown here is derived from an EMBL/GenBank/DDBJ whole genome shotgun (WGS) entry which is preliminary data.</text>
</comment>
<name>A0AAV4RRU2_CAEEX</name>
<dbReference type="EMBL" id="BPLR01008410">
    <property type="protein sequence ID" value="GIY24450.1"/>
    <property type="molecule type" value="Genomic_DNA"/>
</dbReference>
<sequence>MTGNAERVMARSASFQTTASIYGQNVFLFLRKGVSRISVALMVVLLKNYMHLKSVFIVSKEMSFLLKLEKKSICSRLHYLQLILASKLIYGHYYEKIVPFSGLEVRAENYLFVRVRNQNFASQLWQQVESFGRWEFN</sequence>
<evidence type="ECO:0000313" key="1">
    <source>
        <dbReference type="EMBL" id="GIY24450.1"/>
    </source>
</evidence>
<evidence type="ECO:0000313" key="2">
    <source>
        <dbReference type="Proteomes" id="UP001054945"/>
    </source>
</evidence>
<gene>
    <name evidence="1" type="ORF">CEXT_614401</name>
</gene>
<protein>
    <submittedName>
        <fullName evidence="1">Uncharacterized protein</fullName>
    </submittedName>
</protein>
<keyword evidence="2" id="KW-1185">Reference proteome</keyword>